<evidence type="ECO:0000313" key="3">
    <source>
        <dbReference type="Proteomes" id="UP000187203"/>
    </source>
</evidence>
<dbReference type="AlphaFoldDB" id="A0A1R3K907"/>
<dbReference type="Proteomes" id="UP000187203">
    <property type="component" value="Unassembled WGS sequence"/>
</dbReference>
<gene>
    <name evidence="2" type="ORF">COLO4_10327</name>
</gene>
<reference evidence="3" key="1">
    <citation type="submission" date="2013-09" db="EMBL/GenBank/DDBJ databases">
        <title>Corchorus olitorius genome sequencing.</title>
        <authorList>
            <person name="Alam M."/>
            <person name="Haque M.S."/>
            <person name="Islam M.S."/>
            <person name="Emdad E.M."/>
            <person name="Islam M.M."/>
            <person name="Ahmed B."/>
            <person name="Halim A."/>
            <person name="Hossen Q.M.M."/>
            <person name="Hossain M.Z."/>
            <person name="Ahmed R."/>
            <person name="Khan M.M."/>
            <person name="Islam R."/>
            <person name="Rashid M.M."/>
            <person name="Khan S.A."/>
            <person name="Rahman M.S."/>
            <person name="Alam M."/>
            <person name="Yahiya A.S."/>
            <person name="Khan M.S."/>
            <person name="Azam M.S."/>
            <person name="Haque T."/>
            <person name="Lashkar M.Z.H."/>
            <person name="Akhand A.I."/>
            <person name="Morshed G."/>
            <person name="Roy S."/>
            <person name="Uddin K.S."/>
            <person name="Rabeya T."/>
            <person name="Hossain A.S."/>
            <person name="Chowdhury A."/>
            <person name="Snigdha A.R."/>
            <person name="Mortoza M.S."/>
            <person name="Matin S.A."/>
            <person name="Hoque S.M.E."/>
            <person name="Islam M.K."/>
            <person name="Roy D.K."/>
            <person name="Haider R."/>
            <person name="Moosa M.M."/>
            <person name="Elias S.M."/>
            <person name="Hasan A.M."/>
            <person name="Jahan S."/>
            <person name="Shafiuddin M."/>
            <person name="Mahmood N."/>
            <person name="Shommy N.S."/>
        </authorList>
    </citation>
    <scope>NUCLEOTIDE SEQUENCE [LARGE SCALE GENOMIC DNA]</scope>
    <source>
        <strain evidence="3">cv. O-4</strain>
    </source>
</reference>
<protein>
    <submittedName>
        <fullName evidence="2">Uncharacterized protein</fullName>
    </submittedName>
</protein>
<sequence length="58" mass="6740">MSRRHSPPRLALNHRAAVAPSRRSAQKNSRNDRHNLLYPRVSDNVVHVCVCEVRWLVI</sequence>
<proteinExistence type="predicted"/>
<accession>A0A1R3K907</accession>
<dbReference type="EMBL" id="AWUE01014474">
    <property type="protein sequence ID" value="OMP03587.1"/>
    <property type="molecule type" value="Genomic_DNA"/>
</dbReference>
<evidence type="ECO:0000313" key="2">
    <source>
        <dbReference type="EMBL" id="OMP03587.1"/>
    </source>
</evidence>
<comment type="caution">
    <text evidence="2">The sequence shown here is derived from an EMBL/GenBank/DDBJ whole genome shotgun (WGS) entry which is preliminary data.</text>
</comment>
<feature type="region of interest" description="Disordered" evidence="1">
    <location>
        <begin position="1"/>
        <end position="33"/>
    </location>
</feature>
<evidence type="ECO:0000256" key="1">
    <source>
        <dbReference type="SAM" id="MobiDB-lite"/>
    </source>
</evidence>
<name>A0A1R3K907_9ROSI</name>
<organism evidence="2 3">
    <name type="scientific">Corchorus olitorius</name>
    <dbReference type="NCBI Taxonomy" id="93759"/>
    <lineage>
        <taxon>Eukaryota</taxon>
        <taxon>Viridiplantae</taxon>
        <taxon>Streptophyta</taxon>
        <taxon>Embryophyta</taxon>
        <taxon>Tracheophyta</taxon>
        <taxon>Spermatophyta</taxon>
        <taxon>Magnoliopsida</taxon>
        <taxon>eudicotyledons</taxon>
        <taxon>Gunneridae</taxon>
        <taxon>Pentapetalae</taxon>
        <taxon>rosids</taxon>
        <taxon>malvids</taxon>
        <taxon>Malvales</taxon>
        <taxon>Malvaceae</taxon>
        <taxon>Grewioideae</taxon>
        <taxon>Apeibeae</taxon>
        <taxon>Corchorus</taxon>
    </lineage>
</organism>
<keyword evidence="3" id="KW-1185">Reference proteome</keyword>